<evidence type="ECO:0000313" key="2">
    <source>
        <dbReference type="EnsemblPlants" id="OMERI05G03120.1"/>
    </source>
</evidence>
<sequence length="229" mass="24170">MVKVAERRGKNGTDGREKNIEEKGKEGWERSGRKDWNHTYVPIRTIYLFNTPRQSQHGNQVEIAPKLIELTHWPYLHTLVVDACRPLPPELHEHFGLRIPCCNLVTGRCGAGAGTGEAAEVAVDSCVAVDEPDKVDDDDDDDDADPCDGGDSKTASAWPPWIGDGARGVVGGEADGPRGVDGVGDESAIPGEADKAGDRGASRGADAGESTSGGAPVPALPPAGEVRMK</sequence>
<evidence type="ECO:0000256" key="1">
    <source>
        <dbReference type="SAM" id="MobiDB-lite"/>
    </source>
</evidence>
<reference evidence="2" key="2">
    <citation type="submission" date="2018-05" db="EMBL/GenBank/DDBJ databases">
        <title>OmerRS3 (Oryza meridionalis Reference Sequence Version 3).</title>
        <authorList>
            <person name="Zhang J."/>
            <person name="Kudrna D."/>
            <person name="Lee S."/>
            <person name="Talag J."/>
            <person name="Welchert J."/>
            <person name="Wing R.A."/>
        </authorList>
    </citation>
    <scope>NUCLEOTIDE SEQUENCE [LARGE SCALE GENOMIC DNA]</scope>
    <source>
        <strain evidence="2">cv. OR44</strain>
    </source>
</reference>
<feature type="region of interest" description="Disordered" evidence="1">
    <location>
        <begin position="131"/>
        <end position="229"/>
    </location>
</feature>
<feature type="compositionally biased region" description="Gly residues" evidence="1">
    <location>
        <begin position="165"/>
        <end position="182"/>
    </location>
</feature>
<dbReference type="Gramene" id="OMERI05G03120.1">
    <property type="protein sequence ID" value="OMERI05G03120.1"/>
    <property type="gene ID" value="OMERI05G03120"/>
</dbReference>
<feature type="compositionally biased region" description="Basic and acidic residues" evidence="1">
    <location>
        <begin position="192"/>
        <end position="201"/>
    </location>
</feature>
<organism evidence="2">
    <name type="scientific">Oryza meridionalis</name>
    <dbReference type="NCBI Taxonomy" id="40149"/>
    <lineage>
        <taxon>Eukaryota</taxon>
        <taxon>Viridiplantae</taxon>
        <taxon>Streptophyta</taxon>
        <taxon>Embryophyta</taxon>
        <taxon>Tracheophyta</taxon>
        <taxon>Spermatophyta</taxon>
        <taxon>Magnoliopsida</taxon>
        <taxon>Liliopsida</taxon>
        <taxon>Poales</taxon>
        <taxon>Poaceae</taxon>
        <taxon>BOP clade</taxon>
        <taxon>Oryzoideae</taxon>
        <taxon>Oryzeae</taxon>
        <taxon>Oryzinae</taxon>
        <taxon>Oryza</taxon>
    </lineage>
</organism>
<keyword evidence="3" id="KW-1185">Reference proteome</keyword>
<dbReference type="EnsemblPlants" id="OMERI05G03120.1">
    <property type="protein sequence ID" value="OMERI05G03120.1"/>
    <property type="gene ID" value="OMERI05G03120"/>
</dbReference>
<dbReference type="AlphaFoldDB" id="A0A0E0DLZ0"/>
<dbReference type="Proteomes" id="UP000008021">
    <property type="component" value="Chromosome 5"/>
</dbReference>
<reference evidence="2" key="1">
    <citation type="submission" date="2015-04" db="UniProtKB">
        <authorList>
            <consortium name="EnsemblPlants"/>
        </authorList>
    </citation>
    <scope>IDENTIFICATION</scope>
</reference>
<name>A0A0E0DLZ0_9ORYZ</name>
<feature type="compositionally biased region" description="Low complexity" evidence="1">
    <location>
        <begin position="202"/>
        <end position="217"/>
    </location>
</feature>
<dbReference type="HOGENOM" id="CLU_1211446_0_0_1"/>
<proteinExistence type="predicted"/>
<feature type="compositionally biased region" description="Acidic residues" evidence="1">
    <location>
        <begin position="133"/>
        <end position="148"/>
    </location>
</feature>
<feature type="region of interest" description="Disordered" evidence="1">
    <location>
        <begin position="1"/>
        <end position="32"/>
    </location>
</feature>
<accession>A0A0E0DLZ0</accession>
<protein>
    <submittedName>
        <fullName evidence="2">Uncharacterized protein</fullName>
    </submittedName>
</protein>
<evidence type="ECO:0000313" key="3">
    <source>
        <dbReference type="Proteomes" id="UP000008021"/>
    </source>
</evidence>